<dbReference type="AlphaFoldDB" id="A0A5B9D8I9"/>
<dbReference type="InterPro" id="IPR011051">
    <property type="entry name" value="RmlC_Cupin_sf"/>
</dbReference>
<dbReference type="EMBL" id="CP042905">
    <property type="protein sequence ID" value="QEE15578.2"/>
    <property type="molecule type" value="Genomic_DNA"/>
</dbReference>
<organism evidence="1 2">
    <name type="scientific">Promethearchaeum syntrophicum</name>
    <dbReference type="NCBI Taxonomy" id="2594042"/>
    <lineage>
        <taxon>Archaea</taxon>
        <taxon>Promethearchaeati</taxon>
        <taxon>Promethearchaeota</taxon>
        <taxon>Promethearchaeia</taxon>
        <taxon>Promethearchaeales</taxon>
        <taxon>Promethearchaeaceae</taxon>
        <taxon>Promethearchaeum</taxon>
    </lineage>
</organism>
<evidence type="ECO:0000313" key="2">
    <source>
        <dbReference type="Proteomes" id="UP000321408"/>
    </source>
</evidence>
<dbReference type="Proteomes" id="UP000321408">
    <property type="component" value="Chromosome"/>
</dbReference>
<reference evidence="1 2" key="2">
    <citation type="journal article" date="2024" name="Int. J. Syst. Evol. Microbiol.">
        <title>Promethearchaeum syntrophicum gen. nov., sp. nov., an anaerobic, obligately syntrophic archaeon, the first isolate of the lineage 'Asgard' archaea, and proposal of the new archaeal phylum Promethearchaeota phyl. nov. and kingdom Promethearchaeati regn. nov.</title>
        <authorList>
            <person name="Imachi H."/>
            <person name="Nobu M.K."/>
            <person name="Kato S."/>
            <person name="Takaki Y."/>
            <person name="Miyazaki M."/>
            <person name="Miyata M."/>
            <person name="Ogawara M."/>
            <person name="Saito Y."/>
            <person name="Sakai S."/>
            <person name="Tahara Y.O."/>
            <person name="Takano Y."/>
            <person name="Tasumi E."/>
            <person name="Uematsu K."/>
            <person name="Yoshimura T."/>
            <person name="Itoh T."/>
            <person name="Ohkuma M."/>
            <person name="Takai K."/>
        </authorList>
    </citation>
    <scope>NUCLEOTIDE SEQUENCE [LARGE SCALE GENOMIC DNA]</scope>
    <source>
        <strain evidence="1 2">MK-D1</strain>
    </source>
</reference>
<dbReference type="Gene3D" id="2.60.120.10">
    <property type="entry name" value="Jelly Rolls"/>
    <property type="match status" value="1"/>
</dbReference>
<sequence>MTDYELFNLNELNGWIIGSEFEKNTPFYSSLFQLGRTNYLYPWKDPKFHYHTESIEIYLVLQGELWVIVDEIAVILKEKSILLVQPGIFHSVIGGKGLIQHFGMKIPSMEDKKIIKEEKDDYENKIEKITKSGFNQSPYKQLDRNHGFIADLKEESNINCWLIGLWEVKYKTEKFCFAYINFDTLEEKNAHIHQDHFHYHSESTEWYFTFKNSQELLVNDTIVKVPEGYLLKIPKGIPHKQISMSFPFEGATIRTPIQDDKIILS</sequence>
<dbReference type="KEGG" id="psyt:DSAG12_01404"/>
<name>A0A5B9D8I9_9ARCH</name>
<accession>A0A5B9D8I9</accession>
<keyword evidence="2" id="KW-1185">Reference proteome</keyword>
<reference evidence="1 2" key="1">
    <citation type="journal article" date="2020" name="Nature">
        <title>Isolation of an archaeon at the prokaryote-eukaryote interface.</title>
        <authorList>
            <person name="Imachi H."/>
            <person name="Nobu M.K."/>
            <person name="Nakahara N."/>
            <person name="Morono Y."/>
            <person name="Ogawara M."/>
            <person name="Takaki Y."/>
            <person name="Takano Y."/>
            <person name="Uematsu K."/>
            <person name="Ikuta T."/>
            <person name="Ito M."/>
            <person name="Matsui Y."/>
            <person name="Miyazaki M."/>
            <person name="Murata K."/>
            <person name="Saito Y."/>
            <person name="Sakai S."/>
            <person name="Song C."/>
            <person name="Tasumi E."/>
            <person name="Yamanaka Y."/>
            <person name="Yamaguchi T."/>
            <person name="Kamagata Y."/>
            <person name="Tamaki H."/>
            <person name="Takai K."/>
        </authorList>
    </citation>
    <scope>NUCLEOTIDE SEQUENCE [LARGE SCALE GENOMIC DNA]</scope>
    <source>
        <strain evidence="1 2">MK-D1</strain>
    </source>
</reference>
<evidence type="ECO:0000313" key="1">
    <source>
        <dbReference type="EMBL" id="QEE15578.2"/>
    </source>
</evidence>
<proteinExistence type="predicted"/>
<dbReference type="InterPro" id="IPR014710">
    <property type="entry name" value="RmlC-like_jellyroll"/>
</dbReference>
<gene>
    <name evidence="1" type="ORF">DSAG12_01404</name>
</gene>
<protein>
    <submittedName>
        <fullName evidence="1">Cupin domain-containing protein</fullName>
    </submittedName>
</protein>
<dbReference type="SUPFAM" id="SSF51182">
    <property type="entry name" value="RmlC-like cupins"/>
    <property type="match status" value="2"/>
</dbReference>